<evidence type="ECO:0000256" key="1">
    <source>
        <dbReference type="ARBA" id="ARBA00022729"/>
    </source>
</evidence>
<evidence type="ECO:0000313" key="7">
    <source>
        <dbReference type="Proteomes" id="UP000000263"/>
    </source>
</evidence>
<evidence type="ECO:0000256" key="5">
    <source>
        <dbReference type="SAM" id="SignalP"/>
    </source>
</evidence>
<dbReference type="AlphaFoldDB" id="A7NFI2"/>
<dbReference type="Proteomes" id="UP000000263">
    <property type="component" value="Chromosome"/>
</dbReference>
<dbReference type="InterPro" id="IPR018389">
    <property type="entry name" value="DctP_fam"/>
</dbReference>
<dbReference type="HOGENOM" id="CLU_036176_0_1_0"/>
<dbReference type="RefSeq" id="WP_011997609.1">
    <property type="nucleotide sequence ID" value="NC_009767.1"/>
</dbReference>
<dbReference type="CDD" id="cd13682">
    <property type="entry name" value="PBP2_TRAP_alpha-ketoacid"/>
    <property type="match status" value="1"/>
</dbReference>
<dbReference type="PIRSF" id="PIRSF039026">
    <property type="entry name" value="SiaP"/>
    <property type="match status" value="1"/>
</dbReference>
<dbReference type="PANTHER" id="PTHR33376:SF5">
    <property type="entry name" value="EXTRACYTOPLASMIC SOLUTE RECEPTOR PROTEIN"/>
    <property type="match status" value="1"/>
</dbReference>
<dbReference type="GO" id="GO:0055085">
    <property type="term" value="P:transmembrane transport"/>
    <property type="evidence" value="ECO:0007669"/>
    <property type="project" value="InterPro"/>
</dbReference>
<dbReference type="GO" id="GO:0031317">
    <property type="term" value="C:tripartite ATP-independent periplasmic transporter complex"/>
    <property type="evidence" value="ECO:0007669"/>
    <property type="project" value="InterPro"/>
</dbReference>
<evidence type="ECO:0000313" key="6">
    <source>
        <dbReference type="EMBL" id="ABU56204.1"/>
    </source>
</evidence>
<keyword evidence="3" id="KW-0479">Metal-binding</keyword>
<accession>A7NFI2</accession>
<feature type="binding site" evidence="3">
    <location>
        <position position="259"/>
    </location>
    <ligand>
        <name>Na(+)</name>
        <dbReference type="ChEBI" id="CHEBI:29101"/>
    </ligand>
</feature>
<feature type="binding site" evidence="3">
    <location>
        <position position="284"/>
    </location>
    <ligand>
        <name>substrate</name>
    </ligand>
</feature>
<reference evidence="6 7" key="1">
    <citation type="submission" date="2007-08" db="EMBL/GenBank/DDBJ databases">
        <title>Complete sequence of Roseiflexus castenholzii DSM 13941.</title>
        <authorList>
            <consortium name="US DOE Joint Genome Institute"/>
            <person name="Copeland A."/>
            <person name="Lucas S."/>
            <person name="Lapidus A."/>
            <person name="Barry K."/>
            <person name="Glavina del Rio T."/>
            <person name="Dalin E."/>
            <person name="Tice H."/>
            <person name="Pitluck S."/>
            <person name="Thompson L.S."/>
            <person name="Brettin T."/>
            <person name="Bruce D."/>
            <person name="Detter J.C."/>
            <person name="Han C."/>
            <person name="Tapia R."/>
            <person name="Schmutz J."/>
            <person name="Larimer F."/>
            <person name="Land M."/>
            <person name="Hauser L."/>
            <person name="Kyrpides N."/>
            <person name="Mikhailova N."/>
            <person name="Bryant D.A."/>
            <person name="Hanada S."/>
            <person name="Tsukatani Y."/>
            <person name="Richardson P."/>
        </authorList>
    </citation>
    <scope>NUCLEOTIDE SEQUENCE [LARGE SCALE GENOMIC DNA]</scope>
    <source>
        <strain evidence="7">DSM 13941 / HLO8</strain>
    </source>
</reference>
<feature type="region of interest" description="Disordered" evidence="4">
    <location>
        <begin position="34"/>
        <end position="72"/>
    </location>
</feature>
<keyword evidence="7" id="KW-1185">Reference proteome</keyword>
<dbReference type="STRING" id="383372.Rcas_0066"/>
<dbReference type="Gene3D" id="3.40.190.10">
    <property type="entry name" value="Periplasmic binding protein-like II"/>
    <property type="match status" value="1"/>
</dbReference>
<feature type="chain" id="PRO_5002713931" evidence="5">
    <location>
        <begin position="24"/>
        <end position="403"/>
    </location>
</feature>
<name>A7NFI2_ROSCS</name>
<dbReference type="Gene3D" id="3.40.190.170">
    <property type="entry name" value="Bacterial extracellular solute-binding protein, family 7"/>
    <property type="match status" value="1"/>
</dbReference>
<dbReference type="InterPro" id="IPR026289">
    <property type="entry name" value="SBP_TakP-like"/>
</dbReference>
<proteinExistence type="predicted"/>
<dbReference type="PROSITE" id="PS51257">
    <property type="entry name" value="PROKAR_LIPOPROTEIN"/>
    <property type="match status" value="1"/>
</dbReference>
<dbReference type="NCBIfam" id="NF037995">
    <property type="entry name" value="TRAP_S1"/>
    <property type="match status" value="1"/>
</dbReference>
<dbReference type="EMBL" id="CP000804">
    <property type="protein sequence ID" value="ABU56204.1"/>
    <property type="molecule type" value="Genomic_DNA"/>
</dbReference>
<dbReference type="Pfam" id="PF03480">
    <property type="entry name" value="DctP"/>
    <property type="match status" value="1"/>
</dbReference>
<dbReference type="InterPro" id="IPR041722">
    <property type="entry name" value="TakP/all3028"/>
</dbReference>
<dbReference type="GO" id="GO:0043177">
    <property type="term" value="F:organic acid binding"/>
    <property type="evidence" value="ECO:0007669"/>
    <property type="project" value="InterPro"/>
</dbReference>
<dbReference type="KEGG" id="rca:Rcas_0066"/>
<evidence type="ECO:0000256" key="2">
    <source>
        <dbReference type="PIRSR" id="PIRSR039026-1"/>
    </source>
</evidence>
<feature type="binding site" evidence="2">
    <location>
        <position position="200"/>
    </location>
    <ligand>
        <name>substrate</name>
    </ligand>
</feature>
<protein>
    <submittedName>
        <fullName evidence="6">TRAP dicarboxylate transporter-DctP subunit</fullName>
    </submittedName>
</protein>
<dbReference type="OrthoDB" id="9815946at2"/>
<evidence type="ECO:0000256" key="3">
    <source>
        <dbReference type="PIRSR" id="PIRSR039026-2"/>
    </source>
</evidence>
<keyword evidence="1 5" id="KW-0732">Signal</keyword>
<dbReference type="GO" id="GO:0015849">
    <property type="term" value="P:organic acid transport"/>
    <property type="evidence" value="ECO:0007669"/>
    <property type="project" value="InterPro"/>
</dbReference>
<dbReference type="GO" id="GO:0046872">
    <property type="term" value="F:metal ion binding"/>
    <property type="evidence" value="ECO:0007669"/>
    <property type="project" value="UniProtKB-KW"/>
</dbReference>
<dbReference type="InterPro" id="IPR038404">
    <property type="entry name" value="TRAP_DctP_sf"/>
</dbReference>
<feature type="binding site" evidence="3">
    <location>
        <position position="258"/>
    </location>
    <ligand>
        <name>substrate</name>
    </ligand>
</feature>
<feature type="binding site" evidence="2">
    <location>
        <position position="221"/>
    </location>
    <ligand>
        <name>substrate</name>
    </ligand>
</feature>
<organism evidence="6 7">
    <name type="scientific">Roseiflexus castenholzii (strain DSM 13941 / HLO8)</name>
    <dbReference type="NCBI Taxonomy" id="383372"/>
    <lineage>
        <taxon>Bacteria</taxon>
        <taxon>Bacillati</taxon>
        <taxon>Chloroflexota</taxon>
        <taxon>Chloroflexia</taxon>
        <taxon>Chloroflexales</taxon>
        <taxon>Roseiflexineae</taxon>
        <taxon>Roseiflexaceae</taxon>
        <taxon>Roseiflexus</taxon>
    </lineage>
</organism>
<sequence length="403" mass="43609">MRRRVFLRSVAAGSAALTAATLAACGQAPQTPAQQATTAPAQQATTAPAQQATTAPVATAPQAQAPAQTSEMPSIEWDMATSWPVALDTIFGGAQTVADRVAAMTDGKFKITPRAAGELAPGLQVLDVVQQDAVPIGHTASYYYVGKSPVTAFGTSLPFGLNAQQQNAWLYDGGGLEKLQAVYAKLFGVIQFPAGNTGVQMGGWFRKEINTVADLQGLKMRIPGLGGQVMTKLGVTVQVIAGGEIFQALQTGAVDAAEWVGPYDDEKLGLNKAAQFYYYPGWWEPGPTLEVQVNLNRWNELPKTYQEAIKTASAEANITMLARYDARNRQALKRLVDGGVQLRPYSKEILDAAEKAAFELYDEFAAKDADFKAIYEEWKAFRTAIYEWNRVNEAGFTNYVYSK</sequence>
<evidence type="ECO:0000256" key="4">
    <source>
        <dbReference type="SAM" id="MobiDB-lite"/>
    </source>
</evidence>
<dbReference type="eggNOG" id="COG4663">
    <property type="taxonomic scope" value="Bacteria"/>
</dbReference>
<feature type="compositionally biased region" description="Low complexity" evidence="4">
    <location>
        <begin position="34"/>
        <end position="69"/>
    </location>
</feature>
<feature type="signal peptide" evidence="5">
    <location>
        <begin position="1"/>
        <end position="23"/>
    </location>
</feature>
<gene>
    <name evidence="6" type="ordered locus">Rcas_0066</name>
</gene>
<dbReference type="PANTHER" id="PTHR33376">
    <property type="match status" value="1"/>
</dbReference>